<evidence type="ECO:0000313" key="2">
    <source>
        <dbReference type="EMBL" id="MFD1885042.1"/>
    </source>
</evidence>
<evidence type="ECO:0000256" key="1">
    <source>
        <dbReference type="SAM" id="MobiDB-lite"/>
    </source>
</evidence>
<feature type="region of interest" description="Disordered" evidence="1">
    <location>
        <begin position="1"/>
        <end position="20"/>
    </location>
</feature>
<keyword evidence="3" id="KW-1185">Reference proteome</keyword>
<dbReference type="RefSeq" id="WP_347325903.1">
    <property type="nucleotide sequence ID" value="NZ_JBCGUH010000008.1"/>
</dbReference>
<accession>A0ABW4RFF9</accession>
<evidence type="ECO:0000313" key="3">
    <source>
        <dbReference type="Proteomes" id="UP001597233"/>
    </source>
</evidence>
<reference evidence="3" key="1">
    <citation type="journal article" date="2019" name="Int. J. Syst. Evol. Microbiol.">
        <title>The Global Catalogue of Microorganisms (GCM) 10K type strain sequencing project: providing services to taxonomists for standard genome sequencing and annotation.</title>
        <authorList>
            <consortium name="The Broad Institute Genomics Platform"/>
            <consortium name="The Broad Institute Genome Sequencing Center for Infectious Disease"/>
            <person name="Wu L."/>
            <person name="Ma J."/>
        </authorList>
    </citation>
    <scope>NUCLEOTIDE SEQUENCE [LARGE SCALE GENOMIC DNA]</scope>
    <source>
        <strain evidence="3">CCUG 54950</strain>
    </source>
</reference>
<organism evidence="2 3">
    <name type="scientific">Paenibacillus wenxiniae</name>
    <dbReference type="NCBI Taxonomy" id="1636843"/>
    <lineage>
        <taxon>Bacteria</taxon>
        <taxon>Bacillati</taxon>
        <taxon>Bacillota</taxon>
        <taxon>Bacilli</taxon>
        <taxon>Bacillales</taxon>
        <taxon>Paenibacillaceae</taxon>
        <taxon>Paenibacillus</taxon>
    </lineage>
</organism>
<feature type="compositionally biased region" description="Polar residues" evidence="1">
    <location>
        <begin position="1"/>
        <end position="11"/>
    </location>
</feature>
<dbReference type="EMBL" id="JBHUEH010000011">
    <property type="protein sequence ID" value="MFD1885042.1"/>
    <property type="molecule type" value="Genomic_DNA"/>
</dbReference>
<name>A0ABW4RFF9_9BACL</name>
<gene>
    <name evidence="2" type="ORF">ACFSC9_05835</name>
</gene>
<sequence>MNNNSHPNSNGAFPLSQKRRNGKTVDVVPISDQNITVIQHQDNAAWKQEAALKVLDSMPALLNLASSLIEIRNTAVQADAAVKLIREQGEFLQKQADAFVQSELARSQSFIAKSEAVQRILKGLYEACQTLQMDDQTKREYIKVVDGAIQRLFADQKNRYE</sequence>
<dbReference type="Proteomes" id="UP001597233">
    <property type="component" value="Unassembled WGS sequence"/>
</dbReference>
<proteinExistence type="predicted"/>
<protein>
    <submittedName>
        <fullName evidence="2">Uncharacterized protein</fullName>
    </submittedName>
</protein>
<comment type="caution">
    <text evidence="2">The sequence shown here is derived from an EMBL/GenBank/DDBJ whole genome shotgun (WGS) entry which is preliminary data.</text>
</comment>